<dbReference type="EMBL" id="GDJX01025030">
    <property type="protein sequence ID" value="JAT42906.1"/>
    <property type="molecule type" value="Transcribed_RNA"/>
</dbReference>
<dbReference type="AlphaFoldDB" id="A0A1D1XKI5"/>
<dbReference type="InterPro" id="IPR036396">
    <property type="entry name" value="Cyt_P450_sf"/>
</dbReference>
<organism evidence="4">
    <name type="scientific">Anthurium amnicola</name>
    <dbReference type="NCBI Taxonomy" id="1678845"/>
    <lineage>
        <taxon>Eukaryota</taxon>
        <taxon>Viridiplantae</taxon>
        <taxon>Streptophyta</taxon>
        <taxon>Embryophyta</taxon>
        <taxon>Tracheophyta</taxon>
        <taxon>Spermatophyta</taxon>
        <taxon>Magnoliopsida</taxon>
        <taxon>Liliopsida</taxon>
        <taxon>Araceae</taxon>
        <taxon>Pothoideae</taxon>
        <taxon>Potheae</taxon>
        <taxon>Anthurium</taxon>
    </lineage>
</organism>
<dbReference type="Gene3D" id="1.10.630.10">
    <property type="entry name" value="Cytochrome P450"/>
    <property type="match status" value="1"/>
</dbReference>
<sequence>GFLGALLSLQRDATAATGFVPSMDEILAILLTLINAGTGTSYLVLEGALEELVKNPLALKKAQDEVRKAVQGKHTVVEDDLIRMGYMKAVIKETLRLHPPTPLLIPRESMKSVQVRGYDIPNKTRVIINAWAIARDPDFWESPEEFR</sequence>
<dbReference type="InterPro" id="IPR001128">
    <property type="entry name" value="Cyt_P450"/>
</dbReference>
<proteinExistence type="inferred from homology"/>
<dbReference type="GO" id="GO:0005506">
    <property type="term" value="F:iron ion binding"/>
    <property type="evidence" value="ECO:0007669"/>
    <property type="project" value="InterPro"/>
</dbReference>
<dbReference type="SUPFAM" id="SSF48264">
    <property type="entry name" value="Cytochrome P450"/>
    <property type="match status" value="1"/>
</dbReference>
<feature type="non-terminal residue" evidence="4">
    <location>
        <position position="1"/>
    </location>
</feature>
<evidence type="ECO:0000256" key="1">
    <source>
        <dbReference type="ARBA" id="ARBA00010617"/>
    </source>
</evidence>
<gene>
    <name evidence="4" type="primary">CYP71A1_10</name>
    <name evidence="4" type="ORF">g.124669</name>
</gene>
<comment type="similarity">
    <text evidence="1">Belongs to the cytochrome P450 family.</text>
</comment>
<dbReference type="GO" id="GO:0020037">
    <property type="term" value="F:heme binding"/>
    <property type="evidence" value="ECO:0007669"/>
    <property type="project" value="InterPro"/>
</dbReference>
<feature type="non-terminal residue" evidence="4">
    <location>
        <position position="147"/>
    </location>
</feature>
<accession>A0A1D1XKI5</accession>
<evidence type="ECO:0000256" key="3">
    <source>
        <dbReference type="ARBA" id="ARBA00023004"/>
    </source>
</evidence>
<evidence type="ECO:0000256" key="2">
    <source>
        <dbReference type="ARBA" id="ARBA00022723"/>
    </source>
</evidence>
<dbReference type="InterPro" id="IPR002401">
    <property type="entry name" value="Cyt_P450_E_grp-I"/>
</dbReference>
<dbReference type="GO" id="GO:0016705">
    <property type="term" value="F:oxidoreductase activity, acting on paired donors, with incorporation or reduction of molecular oxygen"/>
    <property type="evidence" value="ECO:0007669"/>
    <property type="project" value="InterPro"/>
</dbReference>
<dbReference type="PRINTS" id="PR00463">
    <property type="entry name" value="EP450I"/>
</dbReference>
<reference evidence="4" key="1">
    <citation type="submission" date="2015-07" db="EMBL/GenBank/DDBJ databases">
        <title>Transcriptome Assembly of Anthurium amnicola.</title>
        <authorList>
            <person name="Suzuki J."/>
        </authorList>
    </citation>
    <scope>NUCLEOTIDE SEQUENCE</scope>
</reference>
<name>A0A1D1XKI5_9ARAE</name>
<dbReference type="PANTHER" id="PTHR47955">
    <property type="entry name" value="CYTOCHROME P450 FAMILY 71 PROTEIN"/>
    <property type="match status" value="1"/>
</dbReference>
<dbReference type="Pfam" id="PF00067">
    <property type="entry name" value="p450"/>
    <property type="match status" value="1"/>
</dbReference>
<evidence type="ECO:0000313" key="4">
    <source>
        <dbReference type="EMBL" id="JAT42906.1"/>
    </source>
</evidence>
<keyword evidence="3" id="KW-0408">Iron</keyword>
<keyword evidence="2" id="KW-0479">Metal-binding</keyword>
<dbReference type="PANTHER" id="PTHR47955:SF15">
    <property type="entry name" value="CYTOCHROME P450 71A2-LIKE"/>
    <property type="match status" value="1"/>
</dbReference>
<dbReference type="GO" id="GO:0004497">
    <property type="term" value="F:monooxygenase activity"/>
    <property type="evidence" value="ECO:0007669"/>
    <property type="project" value="InterPro"/>
</dbReference>
<protein>
    <submittedName>
        <fullName evidence="4">Cytochrome P450 71A1</fullName>
    </submittedName>
</protein>